<feature type="region of interest" description="Disordered" evidence="1">
    <location>
        <begin position="369"/>
        <end position="396"/>
    </location>
</feature>
<evidence type="ECO:0000313" key="3">
    <source>
        <dbReference type="Proteomes" id="UP000683360"/>
    </source>
</evidence>
<evidence type="ECO:0000313" key="2">
    <source>
        <dbReference type="EMBL" id="CAG2232969.1"/>
    </source>
</evidence>
<feature type="region of interest" description="Disordered" evidence="1">
    <location>
        <begin position="302"/>
        <end position="324"/>
    </location>
</feature>
<dbReference type="EMBL" id="CAJPWZ010002196">
    <property type="protein sequence ID" value="CAG2232969.1"/>
    <property type="molecule type" value="Genomic_DNA"/>
</dbReference>
<feature type="compositionally biased region" description="Polar residues" evidence="1">
    <location>
        <begin position="381"/>
        <end position="390"/>
    </location>
</feature>
<accession>A0A8S3TNU4</accession>
<gene>
    <name evidence="2" type="ORF">MEDL_45655</name>
</gene>
<feature type="compositionally biased region" description="Acidic residues" evidence="1">
    <location>
        <begin position="206"/>
        <end position="215"/>
    </location>
</feature>
<protein>
    <submittedName>
        <fullName evidence="2">Uncharacterized protein</fullName>
    </submittedName>
</protein>
<dbReference type="AlphaFoldDB" id="A0A8S3TNU4"/>
<feature type="compositionally biased region" description="Low complexity" evidence="1">
    <location>
        <begin position="216"/>
        <end position="245"/>
    </location>
</feature>
<proteinExistence type="predicted"/>
<keyword evidence="3" id="KW-1185">Reference proteome</keyword>
<dbReference type="Proteomes" id="UP000683360">
    <property type="component" value="Unassembled WGS sequence"/>
</dbReference>
<comment type="caution">
    <text evidence="2">The sequence shown here is derived from an EMBL/GenBank/DDBJ whole genome shotgun (WGS) entry which is preliminary data.</text>
</comment>
<feature type="region of interest" description="Disordered" evidence="1">
    <location>
        <begin position="206"/>
        <end position="245"/>
    </location>
</feature>
<feature type="compositionally biased region" description="Low complexity" evidence="1">
    <location>
        <begin position="433"/>
        <end position="456"/>
    </location>
</feature>
<sequence>MPKFKAYDPNDSSCNGLYENGIYKAVIKEMAMANSSYARAAGVQSEISKVTVTRVASSEVECKRQTNVYRKDMIISINNISREQRMLRKSMVRYSKKKKQHKLVKEKREKVILEREEREREHIAQWEQIHALLNLENGISMEPPAENTLKHKHDENASTLNDENNNETFEDNNKTKNKKSSKIDEQNEQSLNPFEVLPAITEDENELETNQENENGELQNKPSTSETNLSSTSETIPSSSTSDTTQSIENYLSPLLSLTLRPLKPRKQIVSFSDIIKLKHSHNTNKLFDMVHVLATKSGVNESVEKRRAERRNSRIPKGSTDPVVSASLRKQASIIYPMKYGYGDHASNNEEKFDFYDNNVDTENNVTSLETELTDRSDKNSSVNGTSPSKKFKRNKSISGFSDEIKKFRKEEMINNGIAEEGRRYTNLSTRSTSSKLLPSINSSKSSPNHSRNNSVSWTEAFGLLKIVHNID</sequence>
<name>A0A8S3TNU4_MYTED</name>
<reference evidence="2" key="1">
    <citation type="submission" date="2021-03" db="EMBL/GenBank/DDBJ databases">
        <authorList>
            <person name="Bekaert M."/>
        </authorList>
    </citation>
    <scope>NUCLEOTIDE SEQUENCE</scope>
</reference>
<evidence type="ECO:0000256" key="1">
    <source>
        <dbReference type="SAM" id="MobiDB-lite"/>
    </source>
</evidence>
<feature type="region of interest" description="Disordered" evidence="1">
    <location>
        <begin position="426"/>
        <end position="456"/>
    </location>
</feature>
<feature type="compositionally biased region" description="Basic and acidic residues" evidence="1">
    <location>
        <begin position="303"/>
        <end position="313"/>
    </location>
</feature>
<dbReference type="OrthoDB" id="6141536at2759"/>
<organism evidence="2 3">
    <name type="scientific">Mytilus edulis</name>
    <name type="common">Blue mussel</name>
    <dbReference type="NCBI Taxonomy" id="6550"/>
    <lineage>
        <taxon>Eukaryota</taxon>
        <taxon>Metazoa</taxon>
        <taxon>Spiralia</taxon>
        <taxon>Lophotrochozoa</taxon>
        <taxon>Mollusca</taxon>
        <taxon>Bivalvia</taxon>
        <taxon>Autobranchia</taxon>
        <taxon>Pteriomorphia</taxon>
        <taxon>Mytilida</taxon>
        <taxon>Mytiloidea</taxon>
        <taxon>Mytilidae</taxon>
        <taxon>Mytilinae</taxon>
        <taxon>Mytilus</taxon>
    </lineage>
</organism>
<feature type="region of interest" description="Disordered" evidence="1">
    <location>
        <begin position="156"/>
        <end position="193"/>
    </location>
</feature>